<evidence type="ECO:0000313" key="1">
    <source>
        <dbReference type="EMBL" id="GGG14600.1"/>
    </source>
</evidence>
<protein>
    <submittedName>
        <fullName evidence="1">Uncharacterized protein</fullName>
    </submittedName>
</protein>
<dbReference type="EMBL" id="BMKR01000074">
    <property type="protein sequence ID" value="GGG14600.1"/>
    <property type="molecule type" value="Genomic_DNA"/>
</dbReference>
<accession>A0A917LCY0</accession>
<reference evidence="1" key="1">
    <citation type="journal article" date="2014" name="Int. J. Syst. Evol. Microbiol.">
        <title>Complete genome sequence of Corynebacterium casei LMG S-19264T (=DSM 44701T), isolated from a smear-ripened cheese.</title>
        <authorList>
            <consortium name="US DOE Joint Genome Institute (JGI-PGF)"/>
            <person name="Walter F."/>
            <person name="Albersmeier A."/>
            <person name="Kalinowski J."/>
            <person name="Ruckert C."/>
        </authorList>
    </citation>
    <scope>NUCLEOTIDE SEQUENCE</scope>
    <source>
        <strain evidence="1">CGMCC 1.16134</strain>
    </source>
</reference>
<reference evidence="1" key="2">
    <citation type="submission" date="2020-09" db="EMBL/GenBank/DDBJ databases">
        <authorList>
            <person name="Sun Q."/>
            <person name="Zhou Y."/>
        </authorList>
    </citation>
    <scope>NUCLEOTIDE SEQUENCE</scope>
    <source>
        <strain evidence="1">CGMCC 1.16134</strain>
    </source>
</reference>
<evidence type="ECO:0000313" key="2">
    <source>
        <dbReference type="Proteomes" id="UP000637643"/>
    </source>
</evidence>
<name>A0A917LCY0_9BACL</name>
<gene>
    <name evidence="1" type="ORF">GCM10010912_68820</name>
</gene>
<sequence>MPQTNVSRFRLGYTSDVDGQEHSPIKTRVQYGFFFLRDQVLVLSSGQELDPIAEIGQELGTIGD</sequence>
<keyword evidence="2" id="KW-1185">Reference proteome</keyword>
<organism evidence="1 2">
    <name type="scientific">Paenibacillus albidus</name>
    <dbReference type="NCBI Taxonomy" id="2041023"/>
    <lineage>
        <taxon>Bacteria</taxon>
        <taxon>Bacillati</taxon>
        <taxon>Bacillota</taxon>
        <taxon>Bacilli</taxon>
        <taxon>Bacillales</taxon>
        <taxon>Paenibacillaceae</taxon>
        <taxon>Paenibacillus</taxon>
    </lineage>
</organism>
<comment type="caution">
    <text evidence="1">The sequence shown here is derived from an EMBL/GenBank/DDBJ whole genome shotgun (WGS) entry which is preliminary data.</text>
</comment>
<dbReference type="AlphaFoldDB" id="A0A917LCY0"/>
<dbReference type="Proteomes" id="UP000637643">
    <property type="component" value="Unassembled WGS sequence"/>
</dbReference>
<proteinExistence type="predicted"/>